<gene>
    <name evidence="2" type="ORF">PZA18_17650</name>
</gene>
<evidence type="ECO:0000313" key="3">
    <source>
        <dbReference type="Proteomes" id="UP001172778"/>
    </source>
</evidence>
<protein>
    <submittedName>
        <fullName evidence="2">Chromate resistance protein</fullName>
    </submittedName>
</protein>
<feature type="domain" description="ChrB C-terminal" evidence="1">
    <location>
        <begin position="161"/>
        <end position="288"/>
    </location>
</feature>
<dbReference type="RefSeq" id="WP_284102196.1">
    <property type="nucleotide sequence ID" value="NZ_JARRAF010000026.1"/>
</dbReference>
<name>A0ABT7E0P2_9NEIS</name>
<evidence type="ECO:0000259" key="1">
    <source>
        <dbReference type="Pfam" id="PF09828"/>
    </source>
</evidence>
<reference evidence="2" key="1">
    <citation type="submission" date="2023-03" db="EMBL/GenBank/DDBJ databases">
        <title>Chitinimonas shenzhenensis gen. nov., sp. nov., a novel member of family Burkholderiaceae isolated from activated sludge collected in Shen Zhen, China.</title>
        <authorList>
            <person name="Wang X."/>
        </authorList>
    </citation>
    <scope>NUCLEOTIDE SEQUENCE</scope>
    <source>
        <strain evidence="2">DQS-5</strain>
    </source>
</reference>
<dbReference type="Pfam" id="PF09828">
    <property type="entry name" value="ChrB_C"/>
    <property type="match status" value="1"/>
</dbReference>
<dbReference type="EMBL" id="JARRAF010000026">
    <property type="protein sequence ID" value="MDK2125882.1"/>
    <property type="molecule type" value="Genomic_DNA"/>
</dbReference>
<keyword evidence="3" id="KW-1185">Reference proteome</keyword>
<sequence length="296" mass="32178">MRQRIWRALKASGAAVLRDGVYLMPDREDCLATLQGLGVDVRDNGGQAYLVRVESLDGADFVPLFDRSGDFAVLLGDVGRVRQTLTPDAVQEVTRQARKLRKAFAGLAAIDFFPGEAQAQVDSALCELELACSRILSPDEPQGQVGRISRLQIKDYQGRTWATRRRPWGDRLASAWLIRRFIDPAAPILWLDSLAACPDGVLGFDFDGASFSHLDGRVTFEVLASSFGLEQAPLARLGLLVHYLDVGGVQPPEAVGIESVLAGLRESLLDDDQLLAAASGVFDGLLANFSRENPKS</sequence>
<proteinExistence type="predicted"/>
<evidence type="ECO:0000313" key="2">
    <source>
        <dbReference type="EMBL" id="MDK2125882.1"/>
    </source>
</evidence>
<organism evidence="2 3">
    <name type="scientific">Parachitinimonas caeni</name>
    <dbReference type="NCBI Taxonomy" id="3031301"/>
    <lineage>
        <taxon>Bacteria</taxon>
        <taxon>Pseudomonadati</taxon>
        <taxon>Pseudomonadota</taxon>
        <taxon>Betaproteobacteria</taxon>
        <taxon>Neisseriales</taxon>
        <taxon>Chitinibacteraceae</taxon>
        <taxon>Parachitinimonas</taxon>
    </lineage>
</organism>
<accession>A0ABT7E0P2</accession>
<dbReference type="Proteomes" id="UP001172778">
    <property type="component" value="Unassembled WGS sequence"/>
</dbReference>
<dbReference type="InterPro" id="IPR018634">
    <property type="entry name" value="ChrB_C"/>
</dbReference>
<comment type="caution">
    <text evidence="2">The sequence shown here is derived from an EMBL/GenBank/DDBJ whole genome shotgun (WGS) entry which is preliminary data.</text>
</comment>